<comment type="caution">
    <text evidence="1">The sequence shown here is derived from an EMBL/GenBank/DDBJ whole genome shotgun (WGS) entry which is preliminary data.</text>
</comment>
<reference evidence="1" key="2">
    <citation type="submission" date="2023-06" db="EMBL/GenBank/DDBJ databases">
        <authorList>
            <consortium name="Lawrence Berkeley National Laboratory"/>
            <person name="Haridas S."/>
            <person name="Hensen N."/>
            <person name="Bonometti L."/>
            <person name="Westerberg I."/>
            <person name="Brannstrom I.O."/>
            <person name="Guillou S."/>
            <person name="Cros-Aarteil S."/>
            <person name="Calhoun S."/>
            <person name="Kuo A."/>
            <person name="Mondo S."/>
            <person name="Pangilinan J."/>
            <person name="Riley R."/>
            <person name="Labutti K."/>
            <person name="Andreopoulos B."/>
            <person name="Lipzen A."/>
            <person name="Chen C."/>
            <person name="Yanf M."/>
            <person name="Daum C."/>
            <person name="Ng V."/>
            <person name="Clum A."/>
            <person name="Steindorff A."/>
            <person name="Ohm R."/>
            <person name="Martin F."/>
            <person name="Silar P."/>
            <person name="Natvig D."/>
            <person name="Lalanne C."/>
            <person name="Gautier V."/>
            <person name="Ament-Velasquez S.L."/>
            <person name="Kruys A."/>
            <person name="Hutchinson M.I."/>
            <person name="Powell A.J."/>
            <person name="Barry K."/>
            <person name="Miller A.N."/>
            <person name="Grigoriev I.V."/>
            <person name="Debuchy R."/>
            <person name="Gladieux P."/>
            <person name="Thoren M.H."/>
            <person name="Johannesson H."/>
        </authorList>
    </citation>
    <scope>NUCLEOTIDE SEQUENCE</scope>
    <source>
        <strain evidence="1">CBS 168.71</strain>
    </source>
</reference>
<dbReference type="AlphaFoldDB" id="A0AAE0H751"/>
<dbReference type="Gene3D" id="1.10.600.10">
    <property type="entry name" value="Farnesyl Diphosphate Synthase"/>
    <property type="match status" value="1"/>
</dbReference>
<dbReference type="GeneID" id="87842411"/>
<evidence type="ECO:0000313" key="2">
    <source>
        <dbReference type="Proteomes" id="UP001278766"/>
    </source>
</evidence>
<dbReference type="Pfam" id="PF19086">
    <property type="entry name" value="Terpene_syn_C_2"/>
    <property type="match status" value="1"/>
</dbReference>
<evidence type="ECO:0000313" key="1">
    <source>
        <dbReference type="EMBL" id="KAK3291208.1"/>
    </source>
</evidence>
<dbReference type="Proteomes" id="UP001278766">
    <property type="component" value="Unassembled WGS sequence"/>
</dbReference>
<dbReference type="InterPro" id="IPR008949">
    <property type="entry name" value="Isoprenoid_synthase_dom_sf"/>
</dbReference>
<reference evidence="1" key="1">
    <citation type="journal article" date="2023" name="Mol. Phylogenet. Evol.">
        <title>Genome-scale phylogeny and comparative genomics of the fungal order Sordariales.</title>
        <authorList>
            <person name="Hensen N."/>
            <person name="Bonometti L."/>
            <person name="Westerberg I."/>
            <person name="Brannstrom I.O."/>
            <person name="Guillou S."/>
            <person name="Cros-Aarteil S."/>
            <person name="Calhoun S."/>
            <person name="Haridas S."/>
            <person name="Kuo A."/>
            <person name="Mondo S."/>
            <person name="Pangilinan J."/>
            <person name="Riley R."/>
            <person name="LaButti K."/>
            <person name="Andreopoulos B."/>
            <person name="Lipzen A."/>
            <person name="Chen C."/>
            <person name="Yan M."/>
            <person name="Daum C."/>
            <person name="Ng V."/>
            <person name="Clum A."/>
            <person name="Steindorff A."/>
            <person name="Ohm R.A."/>
            <person name="Martin F."/>
            <person name="Silar P."/>
            <person name="Natvig D.O."/>
            <person name="Lalanne C."/>
            <person name="Gautier V."/>
            <person name="Ament-Velasquez S.L."/>
            <person name="Kruys A."/>
            <person name="Hutchinson M.I."/>
            <person name="Powell A.J."/>
            <person name="Barry K."/>
            <person name="Miller A.N."/>
            <person name="Grigoriev I.V."/>
            <person name="Debuchy R."/>
            <person name="Gladieux P."/>
            <person name="Hiltunen Thoren M."/>
            <person name="Johannesson H."/>
        </authorList>
    </citation>
    <scope>NUCLEOTIDE SEQUENCE</scope>
    <source>
        <strain evidence="1">CBS 168.71</strain>
    </source>
</reference>
<accession>A0AAE0H751</accession>
<dbReference type="SUPFAM" id="SSF48576">
    <property type="entry name" value="Terpenoid synthases"/>
    <property type="match status" value="1"/>
</dbReference>
<keyword evidence="2" id="KW-1185">Reference proteome</keyword>
<proteinExistence type="predicted"/>
<protein>
    <submittedName>
        <fullName evidence="1">Isoprenoid synthase domain-containing protein</fullName>
    </submittedName>
</protein>
<organism evidence="1 2">
    <name type="scientific">Chaetomium fimeti</name>
    <dbReference type="NCBI Taxonomy" id="1854472"/>
    <lineage>
        <taxon>Eukaryota</taxon>
        <taxon>Fungi</taxon>
        <taxon>Dikarya</taxon>
        <taxon>Ascomycota</taxon>
        <taxon>Pezizomycotina</taxon>
        <taxon>Sordariomycetes</taxon>
        <taxon>Sordariomycetidae</taxon>
        <taxon>Sordariales</taxon>
        <taxon>Chaetomiaceae</taxon>
        <taxon>Chaetomium</taxon>
    </lineage>
</organism>
<dbReference type="EMBL" id="JAUEPN010000010">
    <property type="protein sequence ID" value="KAK3291208.1"/>
    <property type="molecule type" value="Genomic_DNA"/>
</dbReference>
<gene>
    <name evidence="1" type="ORF">B0H64DRAFT_420504</name>
</gene>
<sequence length="365" mass="40569">MAHPSNPPTTATPLDITHYPTAGFCRGGGGGGGGFFPLARHRHEPLANAGCLAARRDWARHTGLPAGEFGACNPRNGNFVALLFPLCRVERLWVVGYVTEYSFLHDSVVEGLGEESSAQRDKFGLGELETARPTLKAGRKQIQAKIVSLLSETDKAGAARVMDVWKTMLSRTLRDKTKDFANLEEYIEFRSIDTGGAFGEALMLFGLGLTLTREEDALLANVTQPCYACFALANDYFSFDREWAETQANPRASKPINAVWLYMRWRGVSAAVAKRLVAKASNRYEARFLELCERFRREHKPISPKLDLYLRGLSYQVSGNVVWSLNCPRYYPEFRYDPNAGLEDSITSELRGKKLVASEGDAQAE</sequence>
<name>A0AAE0H751_9PEZI</name>
<dbReference type="RefSeq" id="XP_062654722.1">
    <property type="nucleotide sequence ID" value="XM_062805463.1"/>
</dbReference>